<sequence>MPGARCTRGLVCKKVVKTHTSIQVSGGNPTFPAQWLYGLWRALPGDQDLFVTVAPRIWLACARLGRLRLRGT</sequence>
<dbReference type="EMBL" id="LT670817">
    <property type="protein sequence ID" value="SHI15618.1"/>
    <property type="molecule type" value="Genomic_DNA"/>
</dbReference>
<dbReference type="AlphaFoldDB" id="A0A1M5YUT7"/>
<reference evidence="1 2" key="1">
    <citation type="submission" date="2016-11" db="EMBL/GenBank/DDBJ databases">
        <authorList>
            <person name="Jaros S."/>
            <person name="Januszkiewicz K."/>
            <person name="Wedrychowicz H."/>
        </authorList>
    </citation>
    <scope>NUCLEOTIDE SEQUENCE [LARGE SCALE GENOMIC DNA]</scope>
    <source>
        <strain evidence="1 2">GAS138</strain>
    </source>
</reference>
<accession>A0A1M5YUT7</accession>
<organism evidence="1 2">
    <name type="scientific">Bradyrhizobium erythrophlei</name>
    <dbReference type="NCBI Taxonomy" id="1437360"/>
    <lineage>
        <taxon>Bacteria</taxon>
        <taxon>Pseudomonadati</taxon>
        <taxon>Pseudomonadota</taxon>
        <taxon>Alphaproteobacteria</taxon>
        <taxon>Hyphomicrobiales</taxon>
        <taxon>Nitrobacteraceae</taxon>
        <taxon>Bradyrhizobium</taxon>
    </lineage>
</organism>
<proteinExistence type="predicted"/>
<gene>
    <name evidence="1" type="ORF">SAMN05443248_8799</name>
</gene>
<protein>
    <submittedName>
        <fullName evidence="1">Uncharacterized protein</fullName>
    </submittedName>
</protein>
<evidence type="ECO:0000313" key="2">
    <source>
        <dbReference type="Proteomes" id="UP000189796"/>
    </source>
</evidence>
<dbReference type="Proteomes" id="UP000189796">
    <property type="component" value="Chromosome I"/>
</dbReference>
<name>A0A1M5YUT7_9BRAD</name>
<evidence type="ECO:0000313" key="1">
    <source>
        <dbReference type="EMBL" id="SHI15618.1"/>
    </source>
</evidence>